<name>X1REA0_9ZZZZ</name>
<comment type="caution">
    <text evidence="1">The sequence shown here is derived from an EMBL/GenBank/DDBJ whole genome shotgun (WGS) entry which is preliminary data.</text>
</comment>
<accession>X1REA0</accession>
<reference evidence="1" key="1">
    <citation type="journal article" date="2014" name="Front. Microbiol.">
        <title>High frequency of phylogenetically diverse reductive dehalogenase-homologous genes in deep subseafloor sedimentary metagenomes.</title>
        <authorList>
            <person name="Kawai M."/>
            <person name="Futagami T."/>
            <person name="Toyoda A."/>
            <person name="Takaki Y."/>
            <person name="Nishi S."/>
            <person name="Hori S."/>
            <person name="Arai W."/>
            <person name="Tsubouchi T."/>
            <person name="Morono Y."/>
            <person name="Uchiyama I."/>
            <person name="Ito T."/>
            <person name="Fujiyama A."/>
            <person name="Inagaki F."/>
            <person name="Takami H."/>
        </authorList>
    </citation>
    <scope>NUCLEOTIDE SEQUENCE</scope>
    <source>
        <strain evidence="1">Expedition CK06-06</strain>
    </source>
</reference>
<evidence type="ECO:0000313" key="1">
    <source>
        <dbReference type="EMBL" id="GAI78923.1"/>
    </source>
</evidence>
<dbReference type="AlphaFoldDB" id="X1REA0"/>
<organism evidence="1">
    <name type="scientific">marine sediment metagenome</name>
    <dbReference type="NCBI Taxonomy" id="412755"/>
    <lineage>
        <taxon>unclassified sequences</taxon>
        <taxon>metagenomes</taxon>
        <taxon>ecological metagenomes</taxon>
    </lineage>
</organism>
<sequence length="231" mass="25747">MVGQEDHSSAEAIRRAAAQRAAKVKIRKTNDPRGAVQALLDTHEQMQKAAGADRLDAVTSLKLEVVSLLHEIGRKDFVVIDGILGLELGASKRVATQYPQPYRVWTEKHIDECIQSFYRSKITLLEHLITAAPSTILMWKNIQADTNATMSDRGRAAREIREWTKLFLSTKQSSAVRELIPPDLMEDHDRAEELCGQLHTMMGNAARIMGMEPDADGVWASTEGNEDEEPS</sequence>
<protein>
    <submittedName>
        <fullName evidence="1">Uncharacterized protein</fullName>
    </submittedName>
</protein>
<proteinExistence type="predicted"/>
<gene>
    <name evidence="1" type="ORF">S12H4_13971</name>
</gene>
<dbReference type="EMBL" id="BARW01006655">
    <property type="protein sequence ID" value="GAI78923.1"/>
    <property type="molecule type" value="Genomic_DNA"/>
</dbReference>